<comment type="catalytic activity">
    <reaction evidence="11 12">
        <text>an alpha-D-Man-(1-&gt;3)-[alpha-D-Man-(1-&gt;6)]-beta-D-Man-(1-&gt;4)-beta-D-GlcNAc-(1-&gt;4)-alpha-D-GlcNAc-diphospho-di-trans,poly-cis-dolichol + 2 GDP-alpha-D-mannose = an alpha-D-Man-(1-&gt;2)-alpha-D-Man-(1-&gt;2)-alpha-D-Man-(1-&gt;3)-[alpha-D-Man-(1-&gt;6)]-beta-D-Man-(1-&gt;4)-beta-D-GlcNAc-(1-&gt;4)-alpha-D-GlcNAc-diphospho-di-trans,poly-cis-dolichol + 2 GDP + 2 H(+)</text>
        <dbReference type="Rhea" id="RHEA:29523"/>
        <dbReference type="Rhea" id="RHEA-COMP:19515"/>
        <dbReference type="Rhea" id="RHEA-COMP:19516"/>
        <dbReference type="ChEBI" id="CHEBI:15378"/>
        <dbReference type="ChEBI" id="CHEBI:57527"/>
        <dbReference type="ChEBI" id="CHEBI:58189"/>
        <dbReference type="ChEBI" id="CHEBI:132511"/>
        <dbReference type="ChEBI" id="CHEBI:132515"/>
        <dbReference type="EC" id="2.4.1.131"/>
    </reaction>
    <physiologicalReaction direction="left-to-right" evidence="11 12">
        <dbReference type="Rhea" id="RHEA:29524"/>
    </physiologicalReaction>
</comment>
<keyword evidence="10 12" id="KW-0472">Membrane</keyword>
<organism evidence="15 16">
    <name type="scientific">Serendipita vermifera MAFF 305830</name>
    <dbReference type="NCBI Taxonomy" id="933852"/>
    <lineage>
        <taxon>Eukaryota</taxon>
        <taxon>Fungi</taxon>
        <taxon>Dikarya</taxon>
        <taxon>Basidiomycota</taxon>
        <taxon>Agaricomycotina</taxon>
        <taxon>Agaricomycetes</taxon>
        <taxon>Sebacinales</taxon>
        <taxon>Serendipitaceae</taxon>
        <taxon>Serendipita</taxon>
    </lineage>
</organism>
<evidence type="ECO:0000256" key="12">
    <source>
        <dbReference type="RuleBase" id="RU367051"/>
    </source>
</evidence>
<protein>
    <recommendedName>
        <fullName evidence="4 12">GDP-Man:Man(3)GlcNAc(2)-PP-Dol alpha-1,2-mannosyltransferase</fullName>
        <ecNumber evidence="3 12">2.4.1.131</ecNumber>
    </recommendedName>
</protein>
<dbReference type="AlphaFoldDB" id="A0A0C3BDD2"/>
<dbReference type="PANTHER" id="PTHR45919:SF1">
    <property type="entry name" value="GDP-MAN:MAN(3)GLCNAC(2)-PP-DOL ALPHA-1,2-MANNOSYLTRANSFERASE"/>
    <property type="match status" value="1"/>
</dbReference>
<comment type="function">
    <text evidence="12">GDP-Man:Man(3)GlcNAc(2)-PP-Dol alpha-1,2-mannosyltransferase that operates in the biosynthetic pathway of dolichol-linked oligosaccharides, the glycan precursors employed in protein asparagine (N)-glycosylation. The assembly of dolichol-linked oligosaccharides begins on the cytosolic side of the endoplasmic reticulum membrane and finishes in its lumen. The sequential addition of sugars to dolichol pyrophosphate produces dolichol-linked oligosaccharides containing fourteen sugars, including two GlcNAcs, nine mannoses and three glucoses. Once assembled, the oligosaccharide is transferred from the lipid to nascent proteins by oligosaccharyltransferases. Catalyzes, on the cytoplasmic face of the endoplasmic reticulum, the addition of the fourth and fifth mannose residues to the dolichol-linked oligosaccharide chain, to produce Man(5)GlcNAc(2)-PP-dolichol core oligosaccharide.</text>
</comment>
<dbReference type="Pfam" id="PF00534">
    <property type="entry name" value="Glycos_transf_1"/>
    <property type="match status" value="1"/>
</dbReference>
<dbReference type="GO" id="GO:0004377">
    <property type="term" value="F:GDP-Man:Man(3)GlcNAc(2)-PP-Dol alpha-1,2-mannosyltransferase activity"/>
    <property type="evidence" value="ECO:0007669"/>
    <property type="project" value="UniProtKB-UniRule"/>
</dbReference>
<feature type="domain" description="Glycosyl transferase family 1" evidence="13">
    <location>
        <begin position="334"/>
        <end position="517"/>
    </location>
</feature>
<evidence type="ECO:0000256" key="2">
    <source>
        <dbReference type="ARBA" id="ARBA00004922"/>
    </source>
</evidence>
<feature type="domain" description="ALG11 mannosyltransferase N-terminal" evidence="14">
    <location>
        <begin position="60"/>
        <end position="280"/>
    </location>
</feature>
<evidence type="ECO:0000256" key="4">
    <source>
        <dbReference type="ARBA" id="ARBA00022018"/>
    </source>
</evidence>
<name>A0A0C3BDD2_SERVB</name>
<dbReference type="CDD" id="cd03806">
    <property type="entry name" value="GT4_ALG11-like"/>
    <property type="match status" value="1"/>
</dbReference>
<dbReference type="InterPro" id="IPR001296">
    <property type="entry name" value="Glyco_trans_1"/>
</dbReference>
<reference evidence="16" key="2">
    <citation type="submission" date="2015-01" db="EMBL/GenBank/DDBJ databases">
        <title>Evolutionary Origins and Diversification of the Mycorrhizal Mutualists.</title>
        <authorList>
            <consortium name="DOE Joint Genome Institute"/>
            <consortium name="Mycorrhizal Genomics Consortium"/>
            <person name="Kohler A."/>
            <person name="Kuo A."/>
            <person name="Nagy L.G."/>
            <person name="Floudas D."/>
            <person name="Copeland A."/>
            <person name="Barry K.W."/>
            <person name="Cichocki N."/>
            <person name="Veneault-Fourrey C."/>
            <person name="LaButti K."/>
            <person name="Lindquist E.A."/>
            <person name="Lipzen A."/>
            <person name="Lundell T."/>
            <person name="Morin E."/>
            <person name="Murat C."/>
            <person name="Riley R."/>
            <person name="Ohm R."/>
            <person name="Sun H."/>
            <person name="Tunlid A."/>
            <person name="Henrissat B."/>
            <person name="Grigoriev I.V."/>
            <person name="Hibbett D.S."/>
            <person name="Martin F."/>
        </authorList>
    </citation>
    <scope>NUCLEOTIDE SEQUENCE [LARGE SCALE GENOMIC DNA]</scope>
    <source>
        <strain evidence="16">MAFF 305830</strain>
    </source>
</reference>
<dbReference type="GO" id="GO:0005789">
    <property type="term" value="C:endoplasmic reticulum membrane"/>
    <property type="evidence" value="ECO:0007669"/>
    <property type="project" value="UniProtKB-SubCell"/>
</dbReference>
<dbReference type="Proteomes" id="UP000054097">
    <property type="component" value="Unassembled WGS sequence"/>
</dbReference>
<dbReference type="HOGENOM" id="CLU_017896_1_1_1"/>
<feature type="transmembrane region" description="Helical" evidence="12">
    <location>
        <begin position="6"/>
        <end position="25"/>
    </location>
</feature>
<dbReference type="SUPFAM" id="SSF53756">
    <property type="entry name" value="UDP-Glycosyltransferase/glycogen phosphorylase"/>
    <property type="match status" value="1"/>
</dbReference>
<evidence type="ECO:0000259" key="14">
    <source>
        <dbReference type="Pfam" id="PF15924"/>
    </source>
</evidence>
<reference evidence="15 16" key="1">
    <citation type="submission" date="2014-04" db="EMBL/GenBank/DDBJ databases">
        <authorList>
            <consortium name="DOE Joint Genome Institute"/>
            <person name="Kuo A."/>
            <person name="Zuccaro A."/>
            <person name="Kohler A."/>
            <person name="Nagy L.G."/>
            <person name="Floudas D."/>
            <person name="Copeland A."/>
            <person name="Barry K.W."/>
            <person name="Cichocki N."/>
            <person name="Veneault-Fourrey C."/>
            <person name="LaButti K."/>
            <person name="Lindquist E.A."/>
            <person name="Lipzen A."/>
            <person name="Lundell T."/>
            <person name="Morin E."/>
            <person name="Murat C."/>
            <person name="Sun H."/>
            <person name="Tunlid A."/>
            <person name="Henrissat B."/>
            <person name="Grigoriev I.V."/>
            <person name="Hibbett D.S."/>
            <person name="Martin F."/>
            <person name="Nordberg H.P."/>
            <person name="Cantor M.N."/>
            <person name="Hua S.X."/>
        </authorList>
    </citation>
    <scope>NUCLEOTIDE SEQUENCE [LARGE SCALE GENOMIC DNA]</scope>
    <source>
        <strain evidence="15 16">MAFF 305830</strain>
    </source>
</reference>
<evidence type="ECO:0000256" key="3">
    <source>
        <dbReference type="ARBA" id="ARBA00012645"/>
    </source>
</evidence>
<evidence type="ECO:0000313" key="15">
    <source>
        <dbReference type="EMBL" id="KIM30104.1"/>
    </source>
</evidence>
<evidence type="ECO:0000256" key="1">
    <source>
        <dbReference type="ARBA" id="ARBA00004389"/>
    </source>
</evidence>
<comment type="similarity">
    <text evidence="12">Belongs to the glycosyltransferase group 1 family. Glycosyltransferase 4 subfamily.</text>
</comment>
<dbReference type="Gene3D" id="3.40.50.2000">
    <property type="entry name" value="Glycogen Phosphorylase B"/>
    <property type="match status" value="1"/>
</dbReference>
<evidence type="ECO:0000313" key="16">
    <source>
        <dbReference type="Proteomes" id="UP000054097"/>
    </source>
</evidence>
<dbReference type="GO" id="GO:0006487">
    <property type="term" value="P:protein N-linked glycosylation"/>
    <property type="evidence" value="ECO:0007669"/>
    <property type="project" value="TreeGrafter"/>
</dbReference>
<keyword evidence="16" id="KW-1185">Reference proteome</keyword>
<feature type="transmembrane region" description="Helical" evidence="12">
    <location>
        <begin position="245"/>
        <end position="268"/>
    </location>
</feature>
<keyword evidence="9 12" id="KW-1133">Transmembrane helix</keyword>
<proteinExistence type="inferred from homology"/>
<comment type="pathway">
    <text evidence="2 12">Protein modification; protein glycosylation.</text>
</comment>
<dbReference type="InterPro" id="IPR038013">
    <property type="entry name" value="ALG11"/>
</dbReference>
<evidence type="ECO:0000259" key="13">
    <source>
        <dbReference type="Pfam" id="PF00534"/>
    </source>
</evidence>
<accession>A0A0C3BDD2</accession>
<dbReference type="UniPathway" id="UPA00378"/>
<evidence type="ECO:0000256" key="7">
    <source>
        <dbReference type="ARBA" id="ARBA00022692"/>
    </source>
</evidence>
<keyword evidence="5 12" id="KW-0328">Glycosyltransferase</keyword>
<dbReference type="InterPro" id="IPR031814">
    <property type="entry name" value="ALG11_N"/>
</dbReference>
<dbReference type="EC" id="2.4.1.131" evidence="3 12"/>
<evidence type="ECO:0000256" key="11">
    <source>
        <dbReference type="ARBA" id="ARBA00045065"/>
    </source>
</evidence>
<evidence type="ECO:0000256" key="8">
    <source>
        <dbReference type="ARBA" id="ARBA00022824"/>
    </source>
</evidence>
<sequence length="543" mass="60276">MSWLIPLTTSVIVFATTLFILGRLFQKEALRRRRVFLSSSSATNTLTVNSFNDTRKEDRRIAGFLHPYCNAGGGGERVLFAAIAYLQVNDPNVLSVVYTGDVDSSGAPISKQEILKRCRERFGITLDESKVEFIHLKWRWLVEDSTWKRFTLIGQGLGAALLGAEAMWRLVPDVFLDTHGLAFSYPVARYLGGAGPDKKAMPIVAYIHYPTISASMLARVSNRETTYANNVDVSSSAWRSTAKLLYYRLFSFIYTTALLVSPPSFLSVNSSWTKAHVDALLKTRRETASLLSVVISVIELGLTLAGWSEPSAAQETRVRRIYPPCDVQSLRDFSLKGRKKVVFSCAQFRPEKDHAKQIQAFALLFKAHPELFVSEENKNGSAAGLKLVLLGSARHKEDLERVEVLKKLAKDLGIESHVEFRLNAPYSELLHWLSVSSIGISTMVEEHFGIGVVEFMGAGLIPVVHASGGPIMDIVVPVDGHPTAGYLASSAEEFAAQLYTALRMDENEALAMRTRARDSSARFSTEAFERGFGALWEDVKKVW</sequence>
<evidence type="ECO:0000256" key="9">
    <source>
        <dbReference type="ARBA" id="ARBA00022989"/>
    </source>
</evidence>
<gene>
    <name evidence="15" type="ORF">M408DRAFT_67155</name>
</gene>
<dbReference type="OrthoDB" id="2276068at2759"/>
<dbReference type="STRING" id="933852.A0A0C3BDD2"/>
<evidence type="ECO:0000256" key="10">
    <source>
        <dbReference type="ARBA" id="ARBA00023136"/>
    </source>
</evidence>
<comment type="subcellular location">
    <subcellularLocation>
        <location evidence="1">Endoplasmic reticulum membrane</location>
        <topology evidence="1">Single-pass membrane protein</topology>
    </subcellularLocation>
</comment>
<evidence type="ECO:0000256" key="6">
    <source>
        <dbReference type="ARBA" id="ARBA00022679"/>
    </source>
</evidence>
<dbReference type="EMBL" id="KN824286">
    <property type="protein sequence ID" value="KIM30104.1"/>
    <property type="molecule type" value="Genomic_DNA"/>
</dbReference>
<dbReference type="Pfam" id="PF15924">
    <property type="entry name" value="ALG11_N"/>
    <property type="match status" value="1"/>
</dbReference>
<dbReference type="PANTHER" id="PTHR45919">
    <property type="entry name" value="GDP-MAN:MAN(3)GLCNAC(2)-PP-DOL ALPHA-1,2-MANNOSYLTRANSFERASE"/>
    <property type="match status" value="1"/>
</dbReference>
<keyword evidence="8 12" id="KW-0256">Endoplasmic reticulum</keyword>
<evidence type="ECO:0000256" key="5">
    <source>
        <dbReference type="ARBA" id="ARBA00022676"/>
    </source>
</evidence>
<keyword evidence="6 12" id="KW-0808">Transferase</keyword>
<keyword evidence="7 12" id="KW-0812">Transmembrane</keyword>